<evidence type="ECO:0000313" key="2">
    <source>
        <dbReference type="EMBL" id="KAG7536626.1"/>
    </source>
</evidence>
<dbReference type="Proteomes" id="UP000694251">
    <property type="component" value="Chromosome 13"/>
</dbReference>
<evidence type="ECO:0000259" key="1">
    <source>
        <dbReference type="Pfam" id="PF13966"/>
    </source>
</evidence>
<organism evidence="2 3">
    <name type="scientific">Arabidopsis suecica</name>
    <name type="common">Swedish thale-cress</name>
    <name type="synonym">Cardaminopsis suecica</name>
    <dbReference type="NCBI Taxonomy" id="45249"/>
    <lineage>
        <taxon>Eukaryota</taxon>
        <taxon>Viridiplantae</taxon>
        <taxon>Streptophyta</taxon>
        <taxon>Embryophyta</taxon>
        <taxon>Tracheophyta</taxon>
        <taxon>Spermatophyta</taxon>
        <taxon>Magnoliopsida</taxon>
        <taxon>eudicotyledons</taxon>
        <taxon>Gunneridae</taxon>
        <taxon>Pentapetalae</taxon>
        <taxon>rosids</taxon>
        <taxon>malvids</taxon>
        <taxon>Brassicales</taxon>
        <taxon>Brassicaceae</taxon>
        <taxon>Camelineae</taxon>
        <taxon>Arabidopsis</taxon>
    </lineage>
</organism>
<dbReference type="InterPro" id="IPR026960">
    <property type="entry name" value="RVT-Znf"/>
</dbReference>
<sequence>MKASIFFTLRASPLSHLRQYSPKPQSDHLFLVGLVRDASGPRISLEKSTLFMAGFSSTHKEDILQRFPFEMGTLPVRYLGLPLLTKSMTRSDYLPLIEKIRNRITSWTGRFLSFAGRLQLIKSVLSSITNFWLSAFRLPSKCIKELESLFSAFLWSGVELNSRKAKVAWLDVCKPIKEGGLGLRPISEANTVSILKPFWRLVSAKDSLWVSWVHVNLLRNGSLWSVRQTSTSGSWMWRKILKYRDKAKPLHKMEVRSGLATSFWHDNWCSLGRLADVLGPRGCIDMGIATNCSVAAALSNHRRRRHRNEMLNRVEDELDSLRSHSLAGKDISLWKRNNGSFKGTFISKDTWNTIRETNPVCEWYKGVWFPHSTPKYSFITWIAIRNRLATGDRLLQWNAAANGDCNLCDGNIETREHLFFSCPYSSHVWSALTRDMLGQHYTTRWETLLPLLTAPSTSKLHLFVLRYVFQISIHSLWRERNGRRHGESPTPASMLAKLIDKNVRNRLSTLITTGSPTYEGGLRYWFQTHSR</sequence>
<name>A0A8T1XP59_ARASU</name>
<keyword evidence="3" id="KW-1185">Reference proteome</keyword>
<evidence type="ECO:0000313" key="3">
    <source>
        <dbReference type="Proteomes" id="UP000694251"/>
    </source>
</evidence>
<dbReference type="GO" id="GO:0003964">
    <property type="term" value="F:RNA-directed DNA polymerase activity"/>
    <property type="evidence" value="ECO:0007669"/>
    <property type="project" value="UniProtKB-KW"/>
</dbReference>
<dbReference type="Pfam" id="PF13966">
    <property type="entry name" value="zf-RVT"/>
    <property type="match status" value="1"/>
</dbReference>
<protein>
    <submittedName>
        <fullName evidence="2">Reverse transcriptase zinc-binding domain</fullName>
    </submittedName>
</protein>
<keyword evidence="2" id="KW-0808">Transferase</keyword>
<dbReference type="PANTHER" id="PTHR33116:SF78">
    <property type="entry name" value="OS12G0587133 PROTEIN"/>
    <property type="match status" value="1"/>
</dbReference>
<dbReference type="AlphaFoldDB" id="A0A8T1XP59"/>
<keyword evidence="2" id="KW-0548">Nucleotidyltransferase</keyword>
<accession>A0A8T1XP59</accession>
<dbReference type="OrthoDB" id="1104042at2759"/>
<dbReference type="EMBL" id="JAEFBJ010000013">
    <property type="protein sequence ID" value="KAG7536626.1"/>
    <property type="molecule type" value="Genomic_DNA"/>
</dbReference>
<proteinExistence type="predicted"/>
<keyword evidence="2" id="KW-0695">RNA-directed DNA polymerase</keyword>
<feature type="domain" description="Reverse transcriptase zinc-binding" evidence="1">
    <location>
        <begin position="345"/>
        <end position="429"/>
    </location>
</feature>
<gene>
    <name evidence="2" type="ORF">ISN44_As13g005600</name>
</gene>
<reference evidence="2 3" key="1">
    <citation type="submission" date="2020-12" db="EMBL/GenBank/DDBJ databases">
        <title>Concerted genomic and epigenomic changes stabilize Arabidopsis allopolyploids.</title>
        <authorList>
            <person name="Chen Z."/>
        </authorList>
    </citation>
    <scope>NUCLEOTIDE SEQUENCE [LARGE SCALE GENOMIC DNA]</scope>
    <source>
        <strain evidence="2">As9502</strain>
        <tissue evidence="2">Leaf</tissue>
    </source>
</reference>
<comment type="caution">
    <text evidence="2">The sequence shown here is derived from an EMBL/GenBank/DDBJ whole genome shotgun (WGS) entry which is preliminary data.</text>
</comment>
<dbReference type="PANTHER" id="PTHR33116">
    <property type="entry name" value="REVERSE TRANSCRIPTASE ZINC-BINDING DOMAIN-CONTAINING PROTEIN-RELATED-RELATED"/>
    <property type="match status" value="1"/>
</dbReference>